<comment type="caution">
    <text evidence="4">The sequence shown here is derived from an EMBL/GenBank/DDBJ whole genome shotgun (WGS) entry which is preliminary data.</text>
</comment>
<dbReference type="InterPro" id="IPR001940">
    <property type="entry name" value="Peptidase_S1C"/>
</dbReference>
<dbReference type="EMBL" id="NVWI01000008">
    <property type="protein sequence ID" value="PCJ40630.1"/>
    <property type="molecule type" value="Genomic_DNA"/>
</dbReference>
<protein>
    <recommendedName>
        <fullName evidence="3">PDZ domain-containing protein</fullName>
    </recommendedName>
</protein>
<proteinExistence type="predicted"/>
<dbReference type="AlphaFoldDB" id="A0A2A5CB16"/>
<evidence type="ECO:0000259" key="3">
    <source>
        <dbReference type="SMART" id="SM00228"/>
    </source>
</evidence>
<dbReference type="Gene3D" id="2.40.10.120">
    <property type="match status" value="1"/>
</dbReference>
<reference evidence="4" key="1">
    <citation type="journal article" date="2018" name="ISME J.">
        <title>A dynamic microbial community with high functional redundancy inhabits the cold, oxic subseafloor aquifer.</title>
        <authorList>
            <person name="Tully B.J."/>
            <person name="Wheat C.G."/>
            <person name="Glazer B.T."/>
            <person name="Huber J.A."/>
        </authorList>
    </citation>
    <scope>NUCLEOTIDE SEQUENCE</scope>
    <source>
        <strain evidence="4">NORP41</strain>
    </source>
</reference>
<accession>A0A2A5CB16</accession>
<dbReference type="InterPro" id="IPR036034">
    <property type="entry name" value="PDZ_sf"/>
</dbReference>
<dbReference type="InterPro" id="IPR001478">
    <property type="entry name" value="PDZ"/>
</dbReference>
<dbReference type="SUPFAM" id="SSF50494">
    <property type="entry name" value="Trypsin-like serine proteases"/>
    <property type="match status" value="1"/>
</dbReference>
<dbReference type="PANTHER" id="PTHR43343:SF3">
    <property type="entry name" value="PROTEASE DO-LIKE 8, CHLOROPLASTIC"/>
    <property type="match status" value="1"/>
</dbReference>
<keyword evidence="1" id="KW-0645">Protease</keyword>
<dbReference type="Pfam" id="PF13365">
    <property type="entry name" value="Trypsin_2"/>
    <property type="match status" value="1"/>
</dbReference>
<dbReference type="SMART" id="SM00228">
    <property type="entry name" value="PDZ"/>
    <property type="match status" value="1"/>
</dbReference>
<evidence type="ECO:0000313" key="4">
    <source>
        <dbReference type="EMBL" id="PCJ40630.1"/>
    </source>
</evidence>
<sequence>MKKVITYIFWPALAGLVFALTVMQLSRISEFSSGLAFSNSEPVQLESSNVALTFNSAIAKVMPAVVTINLQQMLVGSEASPYLDNSLSGFINQKFNSLGENNSLGSGVIISADGYVITSYHIFFSPDTGVITFPETITATLFDGRTVNARPLLYDEASDLALLKIDAGNIGYIEPSDATDLQVGDFVVSIGNPRNIGLSASLGIISAIHHNDDSYLIQTDAAINPGYSGGALIDAQGNLIGINSNILSESGGSEGLGFATHSSMISLLLNYYFQSGPGGYLGVDSSELFTRNEGILLYGQGIEGARVLSLVEDGPAERAGIEVGDIITGFNQKKFGALITEDDLFDAIADISNLGAGEVVEIEVYRNRNFLRIPVTLGVGEPFVLFSAQ</sequence>
<name>A0A2A5CB16_9GAMM</name>
<keyword evidence="2" id="KW-0378">Hydrolase</keyword>
<dbReference type="PANTHER" id="PTHR43343">
    <property type="entry name" value="PEPTIDASE S12"/>
    <property type="match status" value="1"/>
</dbReference>
<dbReference type="GO" id="GO:0004252">
    <property type="term" value="F:serine-type endopeptidase activity"/>
    <property type="evidence" value="ECO:0007669"/>
    <property type="project" value="InterPro"/>
</dbReference>
<dbReference type="Gene3D" id="2.30.42.10">
    <property type="match status" value="1"/>
</dbReference>
<gene>
    <name evidence="4" type="ORF">COA71_10315</name>
</gene>
<dbReference type="GO" id="GO:0006508">
    <property type="term" value="P:proteolysis"/>
    <property type="evidence" value="ECO:0007669"/>
    <property type="project" value="UniProtKB-KW"/>
</dbReference>
<dbReference type="SUPFAM" id="SSF50156">
    <property type="entry name" value="PDZ domain-like"/>
    <property type="match status" value="1"/>
</dbReference>
<dbReference type="Pfam" id="PF13180">
    <property type="entry name" value="PDZ_2"/>
    <property type="match status" value="1"/>
</dbReference>
<dbReference type="PRINTS" id="PR00834">
    <property type="entry name" value="PROTEASES2C"/>
</dbReference>
<evidence type="ECO:0000256" key="1">
    <source>
        <dbReference type="ARBA" id="ARBA00022670"/>
    </source>
</evidence>
<organism evidence="4">
    <name type="scientific">SAR86 cluster bacterium</name>
    <dbReference type="NCBI Taxonomy" id="2030880"/>
    <lineage>
        <taxon>Bacteria</taxon>
        <taxon>Pseudomonadati</taxon>
        <taxon>Pseudomonadota</taxon>
        <taxon>Gammaproteobacteria</taxon>
        <taxon>SAR86 cluster</taxon>
    </lineage>
</organism>
<evidence type="ECO:0000256" key="2">
    <source>
        <dbReference type="ARBA" id="ARBA00022801"/>
    </source>
</evidence>
<feature type="domain" description="PDZ" evidence="3">
    <location>
        <begin position="293"/>
        <end position="368"/>
    </location>
</feature>
<dbReference type="InterPro" id="IPR009003">
    <property type="entry name" value="Peptidase_S1_PA"/>
</dbReference>
<dbReference type="Proteomes" id="UP000228987">
    <property type="component" value="Unassembled WGS sequence"/>
</dbReference>
<dbReference type="InterPro" id="IPR051201">
    <property type="entry name" value="Chloro_Bact_Ser_Proteases"/>
</dbReference>